<evidence type="ECO:0000256" key="2">
    <source>
        <dbReference type="SAM" id="Phobius"/>
    </source>
</evidence>
<keyword evidence="2" id="KW-1133">Transmembrane helix</keyword>
<feature type="region of interest" description="Disordered" evidence="1">
    <location>
        <begin position="439"/>
        <end position="461"/>
    </location>
</feature>
<accession>A0ABN1WLX5</accession>
<sequence length="461" mass="45517">MGAHPLVDHLSGRLRGGGRPGAVLSLGAGSMDGSGVRTGAVARYRQTRELTGGPVLAWSLLGRLPAAMCPIGSLLMVSQRTGSVWCGAAVAGVLAVGQAVGGPLVGRAADRRGQRRVGLVAAAVNGLAVLALVAASQARTALGWQLLAALVVGLSVPLVGPLSRSRWLWLARGRPDRTAAALWLDGLIDELSFTSGPAVVGLLATLTGPGGGLLLAAGLVGVCGTLFARHPTAPPGVPAIPAGAADGSGTAARARLLTLPYLLLLAGMALLGVVFGSVQVGVTATTEALGHPGVAGLVYGLMGLTSACSGLAVAALPARLDLPLRLRAGTGLLCGAALLFPFAGATLPGLAAAVGCLGLAVAPQMITMFGLVERTVPPARLGEAMAGLVSSITLAQAAGTVVAGWASDAGGPSAPFLITCTAAAAALLLALGTATGTRYRRPEPPAAPAGEARHRPERASA</sequence>
<dbReference type="PANTHER" id="PTHR23542:SF1">
    <property type="entry name" value="MAJOR FACILITATOR SUPERFAMILY (MFS) PROFILE DOMAIN-CONTAINING PROTEIN"/>
    <property type="match status" value="1"/>
</dbReference>
<organism evidence="3 4">
    <name type="scientific">Kitasatospora nipponensis</name>
    <dbReference type="NCBI Taxonomy" id="258049"/>
    <lineage>
        <taxon>Bacteria</taxon>
        <taxon>Bacillati</taxon>
        <taxon>Actinomycetota</taxon>
        <taxon>Actinomycetes</taxon>
        <taxon>Kitasatosporales</taxon>
        <taxon>Streptomycetaceae</taxon>
        <taxon>Kitasatospora</taxon>
    </lineage>
</organism>
<protein>
    <submittedName>
        <fullName evidence="3">MFS transporter</fullName>
    </submittedName>
</protein>
<dbReference type="InterPro" id="IPR036259">
    <property type="entry name" value="MFS_trans_sf"/>
</dbReference>
<feature type="transmembrane region" description="Helical" evidence="2">
    <location>
        <begin position="82"/>
        <end position="105"/>
    </location>
</feature>
<dbReference type="SUPFAM" id="SSF103473">
    <property type="entry name" value="MFS general substrate transporter"/>
    <property type="match status" value="1"/>
</dbReference>
<feature type="transmembrane region" description="Helical" evidence="2">
    <location>
        <begin position="55"/>
        <end position="76"/>
    </location>
</feature>
<dbReference type="Pfam" id="PF07690">
    <property type="entry name" value="MFS_1"/>
    <property type="match status" value="1"/>
</dbReference>
<proteinExistence type="predicted"/>
<evidence type="ECO:0000313" key="4">
    <source>
        <dbReference type="Proteomes" id="UP001500037"/>
    </source>
</evidence>
<keyword evidence="4" id="KW-1185">Reference proteome</keyword>
<feature type="transmembrane region" description="Helical" evidence="2">
    <location>
        <begin position="294"/>
        <end position="316"/>
    </location>
</feature>
<name>A0ABN1WLX5_9ACTN</name>
<dbReference type="Gene3D" id="1.20.1250.20">
    <property type="entry name" value="MFS general substrate transporter like domains"/>
    <property type="match status" value="1"/>
</dbReference>
<feature type="transmembrane region" description="Helical" evidence="2">
    <location>
        <begin position="117"/>
        <end position="136"/>
    </location>
</feature>
<dbReference type="InterPro" id="IPR011701">
    <property type="entry name" value="MFS"/>
</dbReference>
<keyword evidence="2" id="KW-0812">Transmembrane</keyword>
<keyword evidence="2" id="KW-0472">Membrane</keyword>
<dbReference type="Proteomes" id="UP001500037">
    <property type="component" value="Unassembled WGS sequence"/>
</dbReference>
<evidence type="ECO:0000256" key="1">
    <source>
        <dbReference type="SAM" id="MobiDB-lite"/>
    </source>
</evidence>
<feature type="transmembrane region" description="Helical" evidence="2">
    <location>
        <begin position="261"/>
        <end position="282"/>
    </location>
</feature>
<evidence type="ECO:0000313" key="3">
    <source>
        <dbReference type="EMBL" id="GAA1251112.1"/>
    </source>
</evidence>
<feature type="transmembrane region" description="Helical" evidence="2">
    <location>
        <begin position="328"/>
        <end position="344"/>
    </location>
</feature>
<feature type="compositionally biased region" description="Basic and acidic residues" evidence="1">
    <location>
        <begin position="451"/>
        <end position="461"/>
    </location>
</feature>
<comment type="caution">
    <text evidence="3">The sequence shown here is derived from an EMBL/GenBank/DDBJ whole genome shotgun (WGS) entry which is preliminary data.</text>
</comment>
<gene>
    <name evidence="3" type="ORF">GCM10009665_47260</name>
</gene>
<feature type="transmembrane region" description="Helical" evidence="2">
    <location>
        <begin position="350"/>
        <end position="372"/>
    </location>
</feature>
<feature type="transmembrane region" description="Helical" evidence="2">
    <location>
        <begin position="384"/>
        <end position="407"/>
    </location>
</feature>
<reference evidence="3 4" key="1">
    <citation type="journal article" date="2019" name="Int. J. Syst. Evol. Microbiol.">
        <title>The Global Catalogue of Microorganisms (GCM) 10K type strain sequencing project: providing services to taxonomists for standard genome sequencing and annotation.</title>
        <authorList>
            <consortium name="The Broad Institute Genomics Platform"/>
            <consortium name="The Broad Institute Genome Sequencing Center for Infectious Disease"/>
            <person name="Wu L."/>
            <person name="Ma J."/>
        </authorList>
    </citation>
    <scope>NUCLEOTIDE SEQUENCE [LARGE SCALE GENOMIC DNA]</scope>
    <source>
        <strain evidence="3 4">JCM 13004</strain>
    </source>
</reference>
<dbReference type="EMBL" id="BAAALF010000094">
    <property type="protein sequence ID" value="GAA1251112.1"/>
    <property type="molecule type" value="Genomic_DNA"/>
</dbReference>
<feature type="transmembrane region" description="Helical" evidence="2">
    <location>
        <begin position="142"/>
        <end position="162"/>
    </location>
</feature>
<feature type="transmembrane region" description="Helical" evidence="2">
    <location>
        <begin position="413"/>
        <end position="431"/>
    </location>
</feature>
<dbReference type="PANTHER" id="PTHR23542">
    <property type="match status" value="1"/>
</dbReference>